<name>K0ZFL0_9ACTO</name>
<dbReference type="RefSeq" id="WP_006681145.1">
    <property type="nucleotide sequence ID" value="NZ_JH815209.1"/>
</dbReference>
<protein>
    <recommendedName>
        <fullName evidence="4">ADP-ribosylglycohydrolase</fullName>
    </recommendedName>
</protein>
<accession>K0ZFL0</accession>
<feature type="binding site" evidence="1">
    <location>
        <position position="226"/>
    </location>
    <ligand>
        <name>Mg(2+)</name>
        <dbReference type="ChEBI" id="CHEBI:18420"/>
        <label>1</label>
    </ligand>
</feature>
<comment type="caution">
    <text evidence="2">The sequence shown here is derived from an EMBL/GenBank/DDBJ whole genome shotgun (WGS) entry which is preliminary data.</text>
</comment>
<dbReference type="PANTHER" id="PTHR16222">
    <property type="entry name" value="ADP-RIBOSYLGLYCOHYDROLASE"/>
    <property type="match status" value="1"/>
</dbReference>
<dbReference type="HOGENOM" id="CLU_024566_1_0_11"/>
<feature type="binding site" evidence="1">
    <location>
        <position position="35"/>
    </location>
    <ligand>
        <name>Mg(2+)</name>
        <dbReference type="ChEBI" id="CHEBI:18420"/>
        <label>1</label>
    </ligand>
</feature>
<feature type="binding site" evidence="1">
    <location>
        <position position="36"/>
    </location>
    <ligand>
        <name>Mg(2+)</name>
        <dbReference type="ChEBI" id="CHEBI:18420"/>
        <label>1</label>
    </ligand>
</feature>
<keyword evidence="1" id="KW-0460">Magnesium</keyword>
<keyword evidence="1" id="KW-0479">Metal-binding</keyword>
<keyword evidence="3" id="KW-1185">Reference proteome</keyword>
<reference evidence="2 3" key="1">
    <citation type="submission" date="2012-07" db="EMBL/GenBank/DDBJ databases">
        <title>The Genome Sequence of Actinomyces turicensis ACS-279-V-COL4.</title>
        <authorList>
            <consortium name="The Broad Institute Genome Sequencing Platform"/>
            <person name="Earl A."/>
            <person name="Ward D."/>
            <person name="Feldgarden M."/>
            <person name="Gevers D."/>
            <person name="Saerens B."/>
            <person name="Vaneechoutte M."/>
            <person name="Walker B."/>
            <person name="Young S.K."/>
            <person name="Zeng Q."/>
            <person name="Gargeya S."/>
            <person name="Fitzgerald M."/>
            <person name="Haas B."/>
            <person name="Abouelleil A."/>
            <person name="Alvarado L."/>
            <person name="Arachchi H.M."/>
            <person name="Berlin A."/>
            <person name="Chapman S.B."/>
            <person name="Goldberg J."/>
            <person name="Griggs A."/>
            <person name="Gujja S."/>
            <person name="Hansen M."/>
            <person name="Howarth C."/>
            <person name="Imamovic A."/>
            <person name="Larimer J."/>
            <person name="McCowen C."/>
            <person name="Montmayeur A."/>
            <person name="Murphy C."/>
            <person name="Neiman D."/>
            <person name="Pearson M."/>
            <person name="Priest M."/>
            <person name="Roberts A."/>
            <person name="Saif S."/>
            <person name="Shea T."/>
            <person name="Sisk P."/>
            <person name="Sykes S."/>
            <person name="Wortman J."/>
            <person name="Nusbaum C."/>
            <person name="Birren B."/>
        </authorList>
    </citation>
    <scope>NUCLEOTIDE SEQUENCE [LARGE SCALE GENOMIC DNA]</scope>
    <source>
        <strain evidence="2 3">ACS-279-V-Col4</strain>
    </source>
</reference>
<feature type="binding site" evidence="1">
    <location>
        <position position="225"/>
    </location>
    <ligand>
        <name>Mg(2+)</name>
        <dbReference type="ChEBI" id="CHEBI:18420"/>
        <label>1</label>
    </ligand>
</feature>
<dbReference type="AlphaFoldDB" id="K0ZFL0"/>
<dbReference type="eggNOG" id="COG1397">
    <property type="taxonomic scope" value="Bacteria"/>
</dbReference>
<evidence type="ECO:0000313" key="2">
    <source>
        <dbReference type="EMBL" id="EJZ86315.1"/>
    </source>
</evidence>
<organism evidence="2 3">
    <name type="scientific">Schaalia turicensis ACS-279-V-Col4</name>
    <dbReference type="NCBI Taxonomy" id="883077"/>
    <lineage>
        <taxon>Bacteria</taxon>
        <taxon>Bacillati</taxon>
        <taxon>Actinomycetota</taxon>
        <taxon>Actinomycetes</taxon>
        <taxon>Actinomycetales</taxon>
        <taxon>Actinomycetaceae</taxon>
        <taxon>Schaalia</taxon>
    </lineage>
</organism>
<sequence length="278" mass="30670">MIGAIIGDIVGSDYEFQPVDTYDFELFPQAADFTDDSLMTIAVAMAIKDYQALDERTRSEQNLHDLLVSHMQTMGRRFPDPKGAYGGSFGMWLGEENPEPYNSWGNGSAMRVCAAAELATSLEEALYLAKASAEVTHNHPEGIKGAQAVAAAIYLAQTGKTQQEIAGYIRENFYDLDFTIEQIKPTYGFYESCQETVPQAIQAFLESESFEQAIRNTIWLGGDADTMGAITGSIAWAYYKHNGGVDPQMRLMSDTALEYLPQDLRGYVIAYEAGLAEL</sequence>
<dbReference type="STRING" id="883077.HMPREF9241_00940"/>
<evidence type="ECO:0008006" key="4">
    <source>
        <dbReference type="Google" id="ProtNLM"/>
    </source>
</evidence>
<dbReference type="PATRIC" id="fig|883077.3.peg.948"/>
<dbReference type="SUPFAM" id="SSF101478">
    <property type="entry name" value="ADP-ribosylglycohydrolase"/>
    <property type="match status" value="1"/>
</dbReference>
<feature type="binding site" evidence="1">
    <location>
        <position position="223"/>
    </location>
    <ligand>
        <name>Mg(2+)</name>
        <dbReference type="ChEBI" id="CHEBI:18420"/>
        <label>1</label>
    </ligand>
</feature>
<dbReference type="InterPro" id="IPR050792">
    <property type="entry name" value="ADP-ribosylglycohydrolase"/>
</dbReference>
<comment type="cofactor">
    <cofactor evidence="1">
        <name>Mg(2+)</name>
        <dbReference type="ChEBI" id="CHEBI:18420"/>
    </cofactor>
    <text evidence="1">Binds 2 magnesium ions per subunit.</text>
</comment>
<dbReference type="GO" id="GO:0046872">
    <property type="term" value="F:metal ion binding"/>
    <property type="evidence" value="ECO:0007669"/>
    <property type="project" value="UniProtKB-KW"/>
</dbReference>
<dbReference type="PANTHER" id="PTHR16222:SF12">
    <property type="entry name" value="ADP-RIBOSYLGLYCOHYDROLASE-RELATED"/>
    <property type="match status" value="1"/>
</dbReference>
<dbReference type="InterPro" id="IPR036705">
    <property type="entry name" value="Ribosyl_crysJ1_sf"/>
</dbReference>
<gene>
    <name evidence="2" type="ORF">HMPREF9241_00940</name>
</gene>
<feature type="binding site" evidence="1">
    <location>
        <position position="34"/>
    </location>
    <ligand>
        <name>Mg(2+)</name>
        <dbReference type="ChEBI" id="CHEBI:18420"/>
        <label>1</label>
    </ligand>
</feature>
<dbReference type="EMBL" id="AGWQ01000006">
    <property type="protein sequence ID" value="EJZ86315.1"/>
    <property type="molecule type" value="Genomic_DNA"/>
</dbReference>
<dbReference type="Pfam" id="PF03747">
    <property type="entry name" value="ADP_ribosyl_GH"/>
    <property type="match status" value="1"/>
</dbReference>
<evidence type="ECO:0000256" key="1">
    <source>
        <dbReference type="PIRSR" id="PIRSR605502-1"/>
    </source>
</evidence>
<evidence type="ECO:0000313" key="3">
    <source>
        <dbReference type="Proteomes" id="UP000003994"/>
    </source>
</evidence>
<dbReference type="Gene3D" id="1.10.4080.10">
    <property type="entry name" value="ADP-ribosylation/Crystallin J1"/>
    <property type="match status" value="1"/>
</dbReference>
<dbReference type="Proteomes" id="UP000003994">
    <property type="component" value="Unassembled WGS sequence"/>
</dbReference>
<proteinExistence type="predicted"/>
<dbReference type="InterPro" id="IPR005502">
    <property type="entry name" value="Ribosyl_crysJ1"/>
</dbReference>